<dbReference type="STRING" id="357809.Cphy_1594"/>
<proteinExistence type="predicted"/>
<protein>
    <submittedName>
        <fullName evidence="2">Uncharacterized protein</fullName>
    </submittedName>
</protein>
<dbReference type="EMBL" id="CP000885">
    <property type="protein sequence ID" value="ABX41968.1"/>
    <property type="molecule type" value="Genomic_DNA"/>
</dbReference>
<dbReference type="Proteomes" id="UP000000370">
    <property type="component" value="Chromosome"/>
</dbReference>
<feature type="transmembrane region" description="Helical" evidence="1">
    <location>
        <begin position="12"/>
        <end position="27"/>
    </location>
</feature>
<dbReference type="RefSeq" id="WP_012199622.1">
    <property type="nucleotide sequence ID" value="NC_010001.1"/>
</dbReference>
<keyword evidence="1" id="KW-1133">Transmembrane helix</keyword>
<evidence type="ECO:0000313" key="3">
    <source>
        <dbReference type="Proteomes" id="UP000000370"/>
    </source>
</evidence>
<dbReference type="KEGG" id="cpy:Cphy_1594"/>
<keyword evidence="1" id="KW-0472">Membrane</keyword>
<keyword evidence="1" id="KW-0812">Transmembrane</keyword>
<sequence length="186" mass="21231" precursor="true">MKRKESTKTSTYLLIFLLMISMGFHLYDHSSYGQIAVSAEEVDRYKVHTELLLEAVEELGVCTPDAALDVFIKSIKERNGAMMFSILCDSLKKNYLSRLEETDPYWVTGVSSPWVSQVDIIKETKKKDGSYEYELLVKTLTSAGPDREYKGELTIKRVGDFYKICRIFFEKDFGIYTGITLSGNSL</sequence>
<evidence type="ECO:0000313" key="2">
    <source>
        <dbReference type="EMBL" id="ABX41968.1"/>
    </source>
</evidence>
<evidence type="ECO:0000256" key="1">
    <source>
        <dbReference type="SAM" id="Phobius"/>
    </source>
</evidence>
<gene>
    <name evidence="2" type="ordered locus">Cphy_1594</name>
</gene>
<reference evidence="3" key="1">
    <citation type="submission" date="2007-11" db="EMBL/GenBank/DDBJ databases">
        <title>Complete genome sequence of Clostridium phytofermentans ISDg.</title>
        <authorList>
            <person name="Leschine S.B."/>
            <person name="Warnick T.A."/>
            <person name="Blanchard J.L."/>
            <person name="Schnell D.J."/>
            <person name="Petit E.L."/>
            <person name="LaTouf W.G."/>
            <person name="Copeland A."/>
            <person name="Lucas S."/>
            <person name="Lapidus A."/>
            <person name="Barry K."/>
            <person name="Glavina del Rio T."/>
            <person name="Dalin E."/>
            <person name="Tice H."/>
            <person name="Pitluck S."/>
            <person name="Kiss H."/>
            <person name="Brettin T."/>
            <person name="Bruce D."/>
            <person name="Detter J.C."/>
            <person name="Han C."/>
            <person name="Kuske C."/>
            <person name="Schmutz J."/>
            <person name="Larimer F."/>
            <person name="Land M."/>
            <person name="Hauser L."/>
            <person name="Kyrpides N."/>
            <person name="Kim E.A."/>
            <person name="Richardson P."/>
        </authorList>
    </citation>
    <scope>NUCLEOTIDE SEQUENCE [LARGE SCALE GENOMIC DNA]</scope>
    <source>
        <strain evidence="3">ATCC 700394 / DSM 18823 / ISDg</strain>
    </source>
</reference>
<keyword evidence="3" id="KW-1185">Reference proteome</keyword>
<dbReference type="AlphaFoldDB" id="A9KQQ5"/>
<name>A9KQQ5_LACP7</name>
<dbReference type="eggNOG" id="ENOG5033E72">
    <property type="taxonomic scope" value="Bacteria"/>
</dbReference>
<accession>A9KQQ5</accession>
<organism evidence="2 3">
    <name type="scientific">Lachnoclostridium phytofermentans (strain ATCC 700394 / DSM 18823 / ISDg)</name>
    <name type="common">Clostridium phytofermentans</name>
    <dbReference type="NCBI Taxonomy" id="357809"/>
    <lineage>
        <taxon>Bacteria</taxon>
        <taxon>Bacillati</taxon>
        <taxon>Bacillota</taxon>
        <taxon>Clostridia</taxon>
        <taxon>Lachnospirales</taxon>
        <taxon>Lachnospiraceae</taxon>
    </lineage>
</organism>
<dbReference type="HOGENOM" id="CLU_1452093_0_0_9"/>
<dbReference type="OrthoDB" id="1803673at2"/>